<evidence type="ECO:0000259" key="2">
    <source>
        <dbReference type="Pfam" id="PF04760"/>
    </source>
</evidence>
<feature type="domain" description="Translation initiation factor IF-2 N-terminal" evidence="2">
    <location>
        <begin position="1"/>
        <end position="50"/>
    </location>
</feature>
<evidence type="ECO:0000313" key="4">
    <source>
        <dbReference type="Proteomes" id="UP000004578"/>
    </source>
</evidence>
<dbReference type="Gene3D" id="1.10.10.2480">
    <property type="match status" value="1"/>
</dbReference>
<evidence type="ECO:0000256" key="1">
    <source>
        <dbReference type="SAM" id="MobiDB-lite"/>
    </source>
</evidence>
<name>J0NSW8_9ACTO</name>
<dbReference type="OrthoDB" id="9811804at2"/>
<accession>J0NSW8</accession>
<proteinExistence type="predicted"/>
<feature type="compositionally biased region" description="Basic and acidic residues" evidence="1">
    <location>
        <begin position="45"/>
        <end position="61"/>
    </location>
</feature>
<dbReference type="AlphaFoldDB" id="J0NSW8"/>
<keyword evidence="3" id="KW-0396">Initiation factor</keyword>
<dbReference type="RefSeq" id="WP_005868222.1">
    <property type="nucleotide sequence ID" value="NZ_AKFS01000061.1"/>
</dbReference>
<comment type="caution">
    <text evidence="3">The sequence shown here is derived from an EMBL/GenBank/DDBJ whole genome shotgun (WGS) entry which is preliminary data.</text>
</comment>
<organism evidence="3 4">
    <name type="scientific">Schaalia georgiae F0490</name>
    <dbReference type="NCBI Taxonomy" id="1125717"/>
    <lineage>
        <taxon>Bacteria</taxon>
        <taxon>Bacillati</taxon>
        <taxon>Actinomycetota</taxon>
        <taxon>Actinomycetes</taxon>
        <taxon>Actinomycetales</taxon>
        <taxon>Actinomycetaceae</taxon>
        <taxon>Schaalia</taxon>
    </lineage>
</organism>
<feature type="non-terminal residue" evidence="3">
    <location>
        <position position="88"/>
    </location>
</feature>
<dbReference type="EMBL" id="AKFS01000061">
    <property type="protein sequence ID" value="EJF47942.1"/>
    <property type="molecule type" value="Genomic_DNA"/>
</dbReference>
<protein>
    <submittedName>
        <fullName evidence="3">Translation initiation factor IF-2, N-terminal domain protein</fullName>
    </submittedName>
</protein>
<keyword evidence="3" id="KW-0648">Protein biosynthesis</keyword>
<dbReference type="InterPro" id="IPR006847">
    <property type="entry name" value="IF2_N"/>
</dbReference>
<dbReference type="Proteomes" id="UP000004578">
    <property type="component" value="Unassembled WGS sequence"/>
</dbReference>
<feature type="region of interest" description="Disordered" evidence="1">
    <location>
        <begin position="28"/>
        <end position="88"/>
    </location>
</feature>
<dbReference type="Pfam" id="PF04760">
    <property type="entry name" value="IF2_N"/>
    <property type="match status" value="1"/>
</dbReference>
<keyword evidence="4" id="KW-1185">Reference proteome</keyword>
<reference evidence="3 4" key="1">
    <citation type="submission" date="2012-05" db="EMBL/GenBank/DDBJ databases">
        <authorList>
            <person name="Harkins D.M."/>
            <person name="Madupu R."/>
            <person name="Durkin A.S."/>
            <person name="Torralba M."/>
            <person name="Methe B."/>
            <person name="Sutton G.G."/>
            <person name="Nelson K.E."/>
        </authorList>
    </citation>
    <scope>NUCLEOTIDE SEQUENCE [LARGE SCALE GENOMIC DNA]</scope>
    <source>
        <strain evidence="3 4">F0490</strain>
    </source>
</reference>
<evidence type="ECO:0000313" key="3">
    <source>
        <dbReference type="EMBL" id="EJF47942.1"/>
    </source>
</evidence>
<sequence length="88" mass="9314">MAKLRVHELAKELGITSKELMGHLKEAGEFVKSSSSSLEPPVVRSMREKFAAAKPKTDAKPAPKKPAAPKSGAKGKEAAKAKPAPKKP</sequence>
<dbReference type="GO" id="GO:0003743">
    <property type="term" value="F:translation initiation factor activity"/>
    <property type="evidence" value="ECO:0007669"/>
    <property type="project" value="UniProtKB-KW"/>
</dbReference>
<gene>
    <name evidence="3" type="ORF">HMPREF1317_1584</name>
</gene>